<dbReference type="GO" id="GO:0004150">
    <property type="term" value="F:dihydroneopterin aldolase activity"/>
    <property type="evidence" value="ECO:0007669"/>
    <property type="project" value="UniProtKB-EC"/>
</dbReference>
<evidence type="ECO:0000256" key="3">
    <source>
        <dbReference type="ARBA" id="ARBA00005708"/>
    </source>
</evidence>
<comment type="catalytic activity">
    <reaction evidence="1">
        <text>7,8-dihydroneopterin = 6-hydroxymethyl-7,8-dihydropterin + glycolaldehyde</text>
        <dbReference type="Rhea" id="RHEA:10540"/>
        <dbReference type="ChEBI" id="CHEBI:17001"/>
        <dbReference type="ChEBI" id="CHEBI:17071"/>
        <dbReference type="ChEBI" id="CHEBI:44841"/>
        <dbReference type="EC" id="4.1.2.25"/>
    </reaction>
</comment>
<comment type="pathway">
    <text evidence="2">Cofactor biosynthesis; tetrahydrofolate biosynthesis; 2-amino-4-hydroxy-6-hydroxymethyl-7,8-dihydropteridine diphosphate from 7,8-dihydroneopterin triphosphate: step 3/4.</text>
</comment>
<proteinExistence type="inferred from homology"/>
<evidence type="ECO:0000256" key="1">
    <source>
        <dbReference type="ARBA" id="ARBA00001353"/>
    </source>
</evidence>
<dbReference type="Pfam" id="PF02152">
    <property type="entry name" value="FolB"/>
    <property type="match status" value="1"/>
</dbReference>
<evidence type="ECO:0000259" key="8">
    <source>
        <dbReference type="SMART" id="SM00905"/>
    </source>
</evidence>
<evidence type="ECO:0000313" key="9">
    <source>
        <dbReference type="EMBL" id="MFD1880356.1"/>
    </source>
</evidence>
<dbReference type="NCBIfam" id="TIGR00526">
    <property type="entry name" value="folB_dom"/>
    <property type="match status" value="1"/>
</dbReference>
<dbReference type="InterPro" id="IPR043133">
    <property type="entry name" value="GTP-CH-I_C/QueF"/>
</dbReference>
<dbReference type="Gene3D" id="3.30.1130.10">
    <property type="match status" value="1"/>
</dbReference>
<evidence type="ECO:0000256" key="4">
    <source>
        <dbReference type="ARBA" id="ARBA00013043"/>
    </source>
</evidence>
<dbReference type="SUPFAM" id="SSF55620">
    <property type="entry name" value="Tetrahydrobiopterin biosynthesis enzymes-like"/>
    <property type="match status" value="1"/>
</dbReference>
<dbReference type="EC" id="4.1.2.25" evidence="4"/>
<dbReference type="InterPro" id="IPR006156">
    <property type="entry name" value="Dihydroneopterin_aldolase"/>
</dbReference>
<protein>
    <recommendedName>
        <fullName evidence="4">dihydroneopterin aldolase</fullName>
        <ecNumber evidence="4">4.1.2.25</ecNumber>
    </recommendedName>
    <alternativeName>
        <fullName evidence="7">7,8-dihydroneopterin aldolase</fullName>
    </alternativeName>
</protein>
<dbReference type="InterPro" id="IPR006157">
    <property type="entry name" value="FolB_dom"/>
</dbReference>
<evidence type="ECO:0000256" key="5">
    <source>
        <dbReference type="ARBA" id="ARBA00022909"/>
    </source>
</evidence>
<comment type="caution">
    <text evidence="9">The sequence shown here is derived from an EMBL/GenBank/DDBJ whole genome shotgun (WGS) entry which is preliminary data.</text>
</comment>
<evidence type="ECO:0000256" key="6">
    <source>
        <dbReference type="ARBA" id="ARBA00023239"/>
    </source>
</evidence>
<sequence length="285" mass="29566">MSEPLSEPALPPDRIHLRDHVVTAEIGAFQTERGVGQRLRFDILVELAQGVQDVGDDVDRILSYDRLVEAVATALADERLNLVETLAERIAAQILAHPQAACVTVTVEKLDRAPGALGVTITRRTPRVQAVAAGQPQPVVLVIGRGNGGRGNGGPGNGGAGAGGPVIVVPAAATAGPFVTDPGAARRIALIALDQAAWALAADIPGALVADSRTELDWAVTEGRTAVWAPARMTADTDVPADPAELAFWLAARMNAARVEFALASGDDPPPPPAGFAIPVTRRKV</sequence>
<gene>
    <name evidence="9" type="ORF">ACFSCT_01340</name>
</gene>
<dbReference type="Proteomes" id="UP001597213">
    <property type="component" value="Unassembled WGS sequence"/>
</dbReference>
<dbReference type="PANTHER" id="PTHR42844">
    <property type="entry name" value="DIHYDRONEOPTERIN ALDOLASE 1-RELATED"/>
    <property type="match status" value="1"/>
</dbReference>
<reference evidence="10" key="1">
    <citation type="journal article" date="2019" name="Int. J. Syst. Evol. Microbiol.">
        <title>The Global Catalogue of Microorganisms (GCM) 10K type strain sequencing project: providing services to taxonomists for standard genome sequencing and annotation.</title>
        <authorList>
            <consortium name="The Broad Institute Genomics Platform"/>
            <consortium name="The Broad Institute Genome Sequencing Center for Infectious Disease"/>
            <person name="Wu L."/>
            <person name="Ma J."/>
        </authorList>
    </citation>
    <scope>NUCLEOTIDE SEQUENCE [LARGE SCALE GENOMIC DNA]</scope>
    <source>
        <strain evidence="10">CCUG 56029</strain>
    </source>
</reference>
<name>A0ABW4R2B6_9RHOB</name>
<accession>A0ABW4R2B6</accession>
<dbReference type="EMBL" id="JBHUEN010000005">
    <property type="protein sequence ID" value="MFD1880356.1"/>
    <property type="molecule type" value="Genomic_DNA"/>
</dbReference>
<organism evidence="9 10">
    <name type="scientific">Paracoccus pacificus</name>
    <dbReference type="NCBI Taxonomy" id="1463598"/>
    <lineage>
        <taxon>Bacteria</taxon>
        <taxon>Pseudomonadati</taxon>
        <taxon>Pseudomonadota</taxon>
        <taxon>Alphaproteobacteria</taxon>
        <taxon>Rhodobacterales</taxon>
        <taxon>Paracoccaceae</taxon>
        <taxon>Paracoccus</taxon>
    </lineage>
</organism>
<comment type="similarity">
    <text evidence="3">Belongs to the DHNA family.</text>
</comment>
<dbReference type="PANTHER" id="PTHR42844:SF1">
    <property type="entry name" value="DIHYDRONEOPTERIN ALDOLASE 1-RELATED"/>
    <property type="match status" value="1"/>
</dbReference>
<keyword evidence="10" id="KW-1185">Reference proteome</keyword>
<evidence type="ECO:0000256" key="2">
    <source>
        <dbReference type="ARBA" id="ARBA00005013"/>
    </source>
</evidence>
<keyword evidence="5" id="KW-0289">Folate biosynthesis</keyword>
<evidence type="ECO:0000313" key="10">
    <source>
        <dbReference type="Proteomes" id="UP001597213"/>
    </source>
</evidence>
<evidence type="ECO:0000256" key="7">
    <source>
        <dbReference type="ARBA" id="ARBA00032903"/>
    </source>
</evidence>
<dbReference type="SMART" id="SM00905">
    <property type="entry name" value="FolB"/>
    <property type="match status" value="1"/>
</dbReference>
<keyword evidence="6 9" id="KW-0456">Lyase</keyword>
<feature type="domain" description="Dihydroneopterin aldolase/epimerase" evidence="8">
    <location>
        <begin position="15"/>
        <end position="123"/>
    </location>
</feature>
<dbReference type="RefSeq" id="WP_379139507.1">
    <property type="nucleotide sequence ID" value="NZ_JBHUEN010000005.1"/>
</dbReference>